<dbReference type="EMBL" id="RKMG01000034">
    <property type="protein sequence ID" value="RPA56964.1"/>
    <property type="molecule type" value="Genomic_DNA"/>
</dbReference>
<evidence type="ECO:0000259" key="1">
    <source>
        <dbReference type="Pfam" id="PF02698"/>
    </source>
</evidence>
<dbReference type="InterPro" id="IPR003848">
    <property type="entry name" value="DUF218"/>
</dbReference>
<comment type="caution">
    <text evidence="2">The sequence shown here is derived from an EMBL/GenBank/DDBJ whole genome shotgun (WGS) entry which is preliminary data.</text>
</comment>
<reference evidence="2 3" key="1">
    <citation type="submission" date="2018-11" db="EMBL/GenBank/DDBJ databases">
        <title>Aerococcus sp. SJQ22, whole genome shotgun sequence.</title>
        <authorList>
            <person name="Sun L."/>
            <person name="Gao X."/>
            <person name="Chen W."/>
            <person name="Huang K."/>
        </authorList>
    </citation>
    <scope>NUCLEOTIDE SEQUENCE [LARGE SCALE GENOMIC DNA]</scope>
    <source>
        <strain evidence="2 3">SJQ22</strain>
    </source>
</reference>
<evidence type="ECO:0000313" key="2">
    <source>
        <dbReference type="EMBL" id="RPA56964.1"/>
    </source>
</evidence>
<proteinExistence type="predicted"/>
<organism evidence="2 3">
    <name type="scientific">Aerococcus agrisoli</name>
    <dbReference type="NCBI Taxonomy" id="2487350"/>
    <lineage>
        <taxon>Bacteria</taxon>
        <taxon>Bacillati</taxon>
        <taxon>Bacillota</taxon>
        <taxon>Bacilli</taxon>
        <taxon>Lactobacillales</taxon>
        <taxon>Aerococcaceae</taxon>
        <taxon>Aerococcus</taxon>
    </lineage>
</organism>
<dbReference type="InterPro" id="IPR014729">
    <property type="entry name" value="Rossmann-like_a/b/a_fold"/>
</dbReference>
<protein>
    <submittedName>
        <fullName evidence="2">YdcF family protein</fullName>
    </submittedName>
</protein>
<dbReference type="OrthoDB" id="9782395at2"/>
<dbReference type="CDD" id="cd06259">
    <property type="entry name" value="YdcF-like"/>
    <property type="match status" value="1"/>
</dbReference>
<feature type="domain" description="DUF218" evidence="1">
    <location>
        <begin position="38"/>
        <end position="149"/>
    </location>
</feature>
<dbReference type="AlphaFoldDB" id="A0A3N4GVG0"/>
<dbReference type="Gene3D" id="3.40.50.620">
    <property type="entry name" value="HUPs"/>
    <property type="match status" value="1"/>
</dbReference>
<dbReference type="Proteomes" id="UP000273977">
    <property type="component" value="Unassembled WGS sequence"/>
</dbReference>
<keyword evidence="3" id="KW-1185">Reference proteome</keyword>
<gene>
    <name evidence="2" type="ORF">EF384_08540</name>
</gene>
<dbReference type="RefSeq" id="WP_123781135.1">
    <property type="nucleotide sequence ID" value="NZ_RKMG01000034.1"/>
</dbReference>
<sequence length="193" mass="22184">MVRKMLLMILGAVALIVVLYQVTMKNLIVDEEPKVSDIIIVPEGAITPERASNAERLLNGGYSKTGKVIVSPYDKNNRPYYKQAGISENQIINEPDATSTYTNATNTLKMMQDMGLDSAIITTSDYHMLRTKLIYERQNRHYGFDLTYVAAYHEVDGKLVTWHDAPQYIQGFARQEFIKFWAYVFFLYHWVDA</sequence>
<accession>A0A3N4GVG0</accession>
<name>A0A3N4GVG0_9LACT</name>
<dbReference type="Pfam" id="PF02698">
    <property type="entry name" value="DUF218"/>
    <property type="match status" value="1"/>
</dbReference>
<evidence type="ECO:0000313" key="3">
    <source>
        <dbReference type="Proteomes" id="UP000273977"/>
    </source>
</evidence>